<keyword evidence="2" id="KW-1185">Reference proteome</keyword>
<evidence type="ECO:0000313" key="1">
    <source>
        <dbReference type="EMBL" id="GFY59468.1"/>
    </source>
</evidence>
<organism evidence="1 2">
    <name type="scientific">Trichonephila inaurata madagascariensis</name>
    <dbReference type="NCBI Taxonomy" id="2747483"/>
    <lineage>
        <taxon>Eukaryota</taxon>
        <taxon>Metazoa</taxon>
        <taxon>Ecdysozoa</taxon>
        <taxon>Arthropoda</taxon>
        <taxon>Chelicerata</taxon>
        <taxon>Arachnida</taxon>
        <taxon>Araneae</taxon>
        <taxon>Araneomorphae</taxon>
        <taxon>Entelegynae</taxon>
        <taxon>Araneoidea</taxon>
        <taxon>Nephilidae</taxon>
        <taxon>Trichonephila</taxon>
        <taxon>Trichonephila inaurata</taxon>
    </lineage>
</organism>
<sequence length="101" mass="11128">MNEISLFSCSQSGIQRDGGKPFVTSLAGLKATLKLEHSGFFTLKPGNSDEGHKSSNRVSGEYKTPVRPVGVRLKPNQEFSCGISQVHGTRIFELQNQKYLE</sequence>
<reference evidence="1" key="1">
    <citation type="submission" date="2020-08" db="EMBL/GenBank/DDBJ databases">
        <title>Multicomponent nature underlies the extraordinary mechanical properties of spider dragline silk.</title>
        <authorList>
            <person name="Kono N."/>
            <person name="Nakamura H."/>
            <person name="Mori M."/>
            <person name="Yoshida Y."/>
            <person name="Ohtoshi R."/>
            <person name="Malay A.D."/>
            <person name="Moran D.A.P."/>
            <person name="Tomita M."/>
            <person name="Numata K."/>
            <person name="Arakawa K."/>
        </authorList>
    </citation>
    <scope>NUCLEOTIDE SEQUENCE</scope>
</reference>
<name>A0A8X6XSL5_9ARAC</name>
<evidence type="ECO:0000313" key="2">
    <source>
        <dbReference type="Proteomes" id="UP000886998"/>
    </source>
</evidence>
<gene>
    <name evidence="1" type="ORF">TNIN_390991</name>
</gene>
<dbReference type="Proteomes" id="UP000886998">
    <property type="component" value="Unassembled WGS sequence"/>
</dbReference>
<dbReference type="EMBL" id="BMAV01012626">
    <property type="protein sequence ID" value="GFY59468.1"/>
    <property type="molecule type" value="Genomic_DNA"/>
</dbReference>
<protein>
    <submittedName>
        <fullName evidence="1">Uncharacterized protein</fullName>
    </submittedName>
</protein>
<accession>A0A8X6XSL5</accession>
<comment type="caution">
    <text evidence="1">The sequence shown here is derived from an EMBL/GenBank/DDBJ whole genome shotgun (WGS) entry which is preliminary data.</text>
</comment>
<proteinExistence type="predicted"/>
<dbReference type="AlphaFoldDB" id="A0A8X6XSL5"/>